<dbReference type="PANTHER" id="PTHR22683:SF41">
    <property type="entry name" value="DNA TRANSLOCASE FTSK"/>
    <property type="match status" value="1"/>
</dbReference>
<dbReference type="InterPro" id="IPR050206">
    <property type="entry name" value="FtsK/SpoIIIE/SftA"/>
</dbReference>
<name>A0ABP7HY98_9ACTN</name>
<dbReference type="EMBL" id="BAAAZR010000002">
    <property type="protein sequence ID" value="GAA3801682.1"/>
    <property type="molecule type" value="Genomic_DNA"/>
</dbReference>
<proteinExistence type="predicted"/>
<dbReference type="Gene3D" id="3.40.50.300">
    <property type="entry name" value="P-loop containing nucleotide triphosphate hydrolases"/>
    <property type="match status" value="1"/>
</dbReference>
<dbReference type="SMART" id="SM00843">
    <property type="entry name" value="Ftsk_gamma"/>
    <property type="match status" value="1"/>
</dbReference>
<feature type="region of interest" description="Disordered" evidence="1">
    <location>
        <begin position="642"/>
        <end position="680"/>
    </location>
</feature>
<comment type="caution">
    <text evidence="4">The sequence shown here is derived from an EMBL/GenBank/DDBJ whole genome shotgun (WGS) entry which is preliminary data.</text>
</comment>
<keyword evidence="2" id="KW-0812">Transmembrane</keyword>
<organism evidence="4 5">
    <name type="scientific">Sphaerisporangium flaviroseum</name>
    <dbReference type="NCBI Taxonomy" id="509199"/>
    <lineage>
        <taxon>Bacteria</taxon>
        <taxon>Bacillati</taxon>
        <taxon>Actinomycetota</taxon>
        <taxon>Actinomycetes</taxon>
        <taxon>Streptosporangiales</taxon>
        <taxon>Streptosporangiaceae</taxon>
        <taxon>Sphaerisporangium</taxon>
    </lineage>
</organism>
<keyword evidence="2" id="KW-1133">Transmembrane helix</keyword>
<keyword evidence="2" id="KW-0472">Membrane</keyword>
<evidence type="ECO:0000256" key="1">
    <source>
        <dbReference type="SAM" id="MobiDB-lite"/>
    </source>
</evidence>
<reference evidence="5" key="1">
    <citation type="journal article" date="2019" name="Int. J. Syst. Evol. Microbiol.">
        <title>The Global Catalogue of Microorganisms (GCM) 10K type strain sequencing project: providing services to taxonomists for standard genome sequencing and annotation.</title>
        <authorList>
            <consortium name="The Broad Institute Genomics Platform"/>
            <consortium name="The Broad Institute Genome Sequencing Center for Infectious Disease"/>
            <person name="Wu L."/>
            <person name="Ma J."/>
        </authorList>
    </citation>
    <scope>NUCLEOTIDE SEQUENCE [LARGE SCALE GENOMIC DNA]</scope>
    <source>
        <strain evidence="5">JCM 16908</strain>
    </source>
</reference>
<feature type="transmembrane region" description="Helical" evidence="2">
    <location>
        <begin position="101"/>
        <end position="131"/>
    </location>
</feature>
<evidence type="ECO:0000256" key="2">
    <source>
        <dbReference type="SAM" id="Phobius"/>
    </source>
</evidence>
<dbReference type="InterPro" id="IPR036390">
    <property type="entry name" value="WH_DNA-bd_sf"/>
</dbReference>
<feature type="transmembrane region" description="Helical" evidence="2">
    <location>
        <begin position="59"/>
        <end position="80"/>
    </location>
</feature>
<dbReference type="Gene3D" id="1.10.10.10">
    <property type="entry name" value="Winged helix-like DNA-binding domain superfamily/Winged helix DNA-binding domain"/>
    <property type="match status" value="1"/>
</dbReference>
<dbReference type="Pfam" id="PF09397">
    <property type="entry name" value="FtsK_gamma"/>
    <property type="match status" value="1"/>
</dbReference>
<evidence type="ECO:0000313" key="5">
    <source>
        <dbReference type="Proteomes" id="UP001500888"/>
    </source>
</evidence>
<keyword evidence="5" id="KW-1185">Reference proteome</keyword>
<protein>
    <recommendedName>
        <fullName evidence="3">FtsK gamma domain-containing protein</fullName>
    </recommendedName>
</protein>
<feature type="transmembrane region" description="Helical" evidence="2">
    <location>
        <begin position="21"/>
        <end position="39"/>
    </location>
</feature>
<dbReference type="SUPFAM" id="SSF46785">
    <property type="entry name" value="Winged helix' DNA-binding domain"/>
    <property type="match status" value="1"/>
</dbReference>
<dbReference type="InterPro" id="IPR036388">
    <property type="entry name" value="WH-like_DNA-bd_sf"/>
</dbReference>
<dbReference type="Proteomes" id="UP001500888">
    <property type="component" value="Unassembled WGS sequence"/>
</dbReference>
<accession>A0ABP7HY98</accession>
<dbReference type="PANTHER" id="PTHR22683">
    <property type="entry name" value="SPORULATION PROTEIN RELATED"/>
    <property type="match status" value="1"/>
</dbReference>
<gene>
    <name evidence="4" type="ORF">GCM10022226_21890</name>
</gene>
<dbReference type="InterPro" id="IPR018541">
    <property type="entry name" value="Ftsk_gamma"/>
</dbReference>
<feature type="domain" description="FtsK gamma" evidence="3">
    <location>
        <begin position="555"/>
        <end position="621"/>
    </location>
</feature>
<evidence type="ECO:0000313" key="4">
    <source>
        <dbReference type="EMBL" id="GAA3801682.1"/>
    </source>
</evidence>
<sequence>MMARKSAPSLQLVQEATMDRLAASAVSKVGVLVPPWAVLGAEAAAGAISHAVWGQAPAVTWAAVGCTLGSTVLTGLTWAITHQRRLIGRLHATATTAAASVWFTTATITGLGAPVVSGALFFGGATLALSWNIRTVIRNTTGDGDEHGGDALGSLFNRAKEQAGLKGARVRAVEVTAHKVKGQMQLPPGEKTAEDVVKATDRIESGMRLPPGSVVVARDDDRADRAHITVSDPRAIRRPIPWPGPSHPGASIDKPLRIGLYQDGDDVAYRFVGHHLQIMGMTGSGKSIGGAWNIIGEIITRCDAAVFSIDISKDDQTMGPLREGLHRFETSKAGAVELIRAMHAAIPERTKWLAEHGYSNWEPGCGLTYWYLHIEEIAKLMSELGSQDEDLLGEILKEIRSAGGSVILSLQRADYTQIPTIFRSQMAKMCFGLSDPDDVKYGVSSRQRKADVEPHEWEDRHPGMAYLDGSSVRTTHYAMPLRTFTWGQNSREARAAMATHAAAYPAAGKQVDPFTAALTRPAVPAASDGARSMAIPMPPVPAAPGIPRDPDDEFAADFAELLADAAHLVIATQHASPAMLQRKLRIAWEDSLRLLEALERKDIVGPPAPDSDNRPVLLAAGDTLAADVVAALRATGDVVTQTLARTDDPDPSITAGHADPVREPSAQEADALQADAPADTMNPAQARALVYAWLRHRHQNGKPSFTATDEDLTAVRRKTGNSRPWIYKVLTDLTDRGVLTVAKTGSSRTWTITDLSPLDHEDYGRAA</sequence>
<evidence type="ECO:0000259" key="3">
    <source>
        <dbReference type="SMART" id="SM00843"/>
    </source>
</evidence>
<dbReference type="SUPFAM" id="SSF52540">
    <property type="entry name" value="P-loop containing nucleoside triphosphate hydrolases"/>
    <property type="match status" value="1"/>
</dbReference>
<dbReference type="InterPro" id="IPR027417">
    <property type="entry name" value="P-loop_NTPase"/>
</dbReference>